<dbReference type="PANTHER" id="PTHR48207:SF3">
    <property type="entry name" value="SUCCINATE--HYDROXYMETHYLGLUTARATE COA-TRANSFERASE"/>
    <property type="match status" value="1"/>
</dbReference>
<dbReference type="GO" id="GO:0005739">
    <property type="term" value="C:mitochondrion"/>
    <property type="evidence" value="ECO:0007669"/>
    <property type="project" value="TreeGrafter"/>
</dbReference>
<comment type="caution">
    <text evidence="4">The sequence shown here is derived from an EMBL/GenBank/DDBJ whole genome shotgun (WGS) entry which is preliminary data.</text>
</comment>
<dbReference type="Gene3D" id="3.30.1540.10">
    <property type="entry name" value="formyl-coa transferase, domain 3"/>
    <property type="match status" value="1"/>
</dbReference>
<evidence type="ECO:0000256" key="3">
    <source>
        <dbReference type="SAM" id="MobiDB-lite"/>
    </source>
</evidence>
<proteinExistence type="inferred from homology"/>
<feature type="compositionally biased region" description="Basic and acidic residues" evidence="3">
    <location>
        <begin position="506"/>
        <end position="534"/>
    </location>
</feature>
<dbReference type="InParanoid" id="K1VCK7"/>
<keyword evidence="2 4" id="KW-0808">Transferase</keyword>
<feature type="compositionally biased region" description="Acidic residues" evidence="3">
    <location>
        <begin position="541"/>
        <end position="551"/>
    </location>
</feature>
<dbReference type="Pfam" id="PF02515">
    <property type="entry name" value="CoA_transf_3"/>
    <property type="match status" value="2"/>
</dbReference>
<organism evidence="4 5">
    <name type="scientific">Trichosporon asahii var. asahii (strain CBS 8904)</name>
    <name type="common">Yeast</name>
    <dbReference type="NCBI Taxonomy" id="1220162"/>
    <lineage>
        <taxon>Eukaryota</taxon>
        <taxon>Fungi</taxon>
        <taxon>Dikarya</taxon>
        <taxon>Basidiomycota</taxon>
        <taxon>Agaricomycotina</taxon>
        <taxon>Tremellomycetes</taxon>
        <taxon>Trichosporonales</taxon>
        <taxon>Trichosporonaceae</taxon>
        <taxon>Trichosporon</taxon>
    </lineage>
</organism>
<dbReference type="AlphaFoldDB" id="K1VCK7"/>
<dbReference type="Proteomes" id="UP000006757">
    <property type="component" value="Unassembled WGS sequence"/>
</dbReference>
<evidence type="ECO:0000313" key="4">
    <source>
        <dbReference type="EMBL" id="EKD01670.1"/>
    </source>
</evidence>
<dbReference type="InterPro" id="IPR023606">
    <property type="entry name" value="CoA-Trfase_III_dom_1_sf"/>
</dbReference>
<feature type="region of interest" description="Disordered" evidence="3">
    <location>
        <begin position="66"/>
        <end position="90"/>
    </location>
</feature>
<evidence type="ECO:0000313" key="5">
    <source>
        <dbReference type="Proteomes" id="UP000006757"/>
    </source>
</evidence>
<reference evidence="4 5" key="1">
    <citation type="journal article" date="2012" name="Eukaryot. Cell">
        <title>Genome sequence of the Trichosporon asahii environmental strain CBS 8904.</title>
        <authorList>
            <person name="Yang R.Y."/>
            <person name="Li H.T."/>
            <person name="Zhu H."/>
            <person name="Zhou G.P."/>
            <person name="Wang M."/>
            <person name="Wang L."/>
        </authorList>
    </citation>
    <scope>NUCLEOTIDE SEQUENCE [LARGE SCALE GENOMIC DNA]</scope>
    <source>
        <strain evidence="4 5">CBS 8904</strain>
    </source>
</reference>
<feature type="compositionally biased region" description="Basic and acidic residues" evidence="3">
    <location>
        <begin position="404"/>
        <end position="415"/>
    </location>
</feature>
<feature type="region of interest" description="Disordered" evidence="3">
    <location>
        <begin position="381"/>
        <end position="415"/>
    </location>
</feature>
<dbReference type="eggNOG" id="KOG3957">
    <property type="taxonomic scope" value="Eukaryota"/>
</dbReference>
<comment type="similarity">
    <text evidence="1">Belongs to the CoA-transferase III family.</text>
</comment>
<keyword evidence="5" id="KW-1185">Reference proteome</keyword>
<dbReference type="OrthoDB" id="5863171at2759"/>
<feature type="region of interest" description="Disordered" evidence="3">
    <location>
        <begin position="506"/>
        <end position="596"/>
    </location>
</feature>
<sequence>MLLRLTALRSARPSLSRASFRSLSTTQADRPLAGIKVVDLTRVLAGPTATMFLADLGADVVKIESPTGDDTRSWAPPTAPKNENGPRPDLPAESAYFLQANRNKRSIVMNLRAKEAQDAMHKMIKDADVFVENYVPGKLAKFGLDWETLHKINPRLIYCSVTGESPQLRYFGELTAGYGSTGPYAKNPGYDVVIEAEAGLMHITGERGGTPVKIASLANIGSNYLIGGQEASRWGTAHPSIVPYQVFPTGDGWIMVAAGNDGQFKLLCNNVLDKPEWVTDERFAVNAARVKNRDTLVPLISEVLKQKSTQDWVEKLTGKGLPFAPINNIGQTFNHPQAKARGVVEEVEHPRAGKIKLAAAAVTYDGEKLKVSSPDVEKLTAGLPSPAVPGRAHGGGAQGGRLHARADRGPAQERRDCLDTTTAVISKLSSPVTDRPDSSTHPPDVPDILHTFLATVFVAHSLTSACAPPNSLVTSDLPTLTASLDMTDTDKNVKVVAVDETKNTVAEVKDDKPADSAAEKNAGKPEKTDERADTAEQPTNDTEEEGDEDDTPSSSASTDAPSTPTADVSRSPALKAVEPPEPVKTPTPLSPRAEPFAPAPKLEDLIAQAVKTHAQPKKKEDDAPASDKGKQPEAQTTTQKAPPVTPKTQKHINIPPSKGAHSVAAKVEAAVKTGASVIPTVLQVSDMHWFTSDADLIEAATAAGVEVTFKDVTFLEHKCNGKSKGEFQGKKVTTSISSNVNGKPPIPPPTHDKDNGGLGFRPANMELPSRQPLPFLPTNSHGGVNFNRVPLHHRQQMQQMQQAGFLNPVNSYAKAGKAQNANQNYADLVRKRVMVNQNPTYYVAPEQMWATSEMNAPRLVRLMVAIMHLFRSRTFSALVVVHR</sequence>
<evidence type="ECO:0000256" key="1">
    <source>
        <dbReference type="ARBA" id="ARBA00008383"/>
    </source>
</evidence>
<dbReference type="InterPro" id="IPR044855">
    <property type="entry name" value="CoA-Trfase_III_dom3_sf"/>
</dbReference>
<feature type="compositionally biased region" description="Basic and acidic residues" evidence="3">
    <location>
        <begin position="617"/>
        <end position="631"/>
    </location>
</feature>
<feature type="region of interest" description="Disordered" evidence="3">
    <location>
        <begin position="736"/>
        <end position="757"/>
    </location>
</feature>
<dbReference type="EMBL" id="AMBO01000312">
    <property type="protein sequence ID" value="EKD01670.1"/>
    <property type="molecule type" value="Genomic_DNA"/>
</dbReference>
<gene>
    <name evidence="4" type="ORF">A1Q2_04041</name>
</gene>
<feature type="compositionally biased region" description="Pro residues" evidence="3">
    <location>
        <begin position="579"/>
        <end position="589"/>
    </location>
</feature>
<dbReference type="InterPro" id="IPR050483">
    <property type="entry name" value="CoA-transferase_III_domain"/>
</dbReference>
<dbReference type="HOGENOM" id="CLU_326296_0_0_1"/>
<dbReference type="SUPFAM" id="SSF89796">
    <property type="entry name" value="CoA-transferase family III (CaiB/BaiF)"/>
    <property type="match status" value="1"/>
</dbReference>
<dbReference type="InterPro" id="IPR003673">
    <property type="entry name" value="CoA-Trfase_fam_III"/>
</dbReference>
<name>K1VCK7_TRIAC</name>
<evidence type="ECO:0000256" key="2">
    <source>
        <dbReference type="ARBA" id="ARBA00022679"/>
    </source>
</evidence>
<feature type="compositionally biased region" description="Low complexity" evidence="3">
    <location>
        <begin position="552"/>
        <end position="567"/>
    </location>
</feature>
<feature type="region of interest" description="Disordered" evidence="3">
    <location>
        <begin position="611"/>
        <end position="659"/>
    </location>
</feature>
<dbReference type="Gene3D" id="3.40.50.10540">
    <property type="entry name" value="Crotonobetainyl-coa:carnitine coa-transferase, domain 1"/>
    <property type="match status" value="1"/>
</dbReference>
<protein>
    <submittedName>
        <fullName evidence="4">Acyl CoA transferase</fullName>
    </submittedName>
</protein>
<dbReference type="STRING" id="1220162.K1VCK7"/>
<accession>K1VCK7</accession>
<dbReference type="GO" id="GO:0047369">
    <property type="term" value="F:succinate-hydroxymethylglutarate CoA-transferase activity"/>
    <property type="evidence" value="ECO:0007669"/>
    <property type="project" value="TreeGrafter"/>
</dbReference>
<dbReference type="PANTHER" id="PTHR48207">
    <property type="entry name" value="SUCCINATE--HYDROXYMETHYLGLUTARATE COA-TRANSFERASE"/>
    <property type="match status" value="1"/>
</dbReference>